<dbReference type="GO" id="GO:0006511">
    <property type="term" value="P:ubiquitin-dependent protein catabolic process"/>
    <property type="evidence" value="ECO:0007669"/>
    <property type="project" value="InterPro"/>
</dbReference>
<evidence type="ECO:0000256" key="1">
    <source>
        <dbReference type="SAM" id="MobiDB-lite"/>
    </source>
</evidence>
<dbReference type="Gene3D" id="3.60.20.10">
    <property type="entry name" value="Glutamine Phosphoribosylpyrophosphate, subunit 1, domain 1"/>
    <property type="match status" value="1"/>
</dbReference>
<evidence type="ECO:0000259" key="2">
    <source>
        <dbReference type="SMART" id="SM00948"/>
    </source>
</evidence>
<feature type="region of interest" description="Disordered" evidence="1">
    <location>
        <begin position="1"/>
        <end position="21"/>
    </location>
</feature>
<dbReference type="InterPro" id="IPR000426">
    <property type="entry name" value="Proteasome_asu_N"/>
</dbReference>
<organism evidence="3 4">
    <name type="scientific">Theropithecus gelada</name>
    <name type="common">Gelada baboon</name>
    <dbReference type="NCBI Taxonomy" id="9565"/>
    <lineage>
        <taxon>Eukaryota</taxon>
        <taxon>Metazoa</taxon>
        <taxon>Chordata</taxon>
        <taxon>Craniata</taxon>
        <taxon>Vertebrata</taxon>
        <taxon>Euteleostomi</taxon>
        <taxon>Mammalia</taxon>
        <taxon>Eutheria</taxon>
        <taxon>Euarchontoglires</taxon>
        <taxon>Primates</taxon>
        <taxon>Haplorrhini</taxon>
        <taxon>Catarrhini</taxon>
        <taxon>Cercopithecidae</taxon>
        <taxon>Cercopithecinae</taxon>
        <taxon>Theropithecus</taxon>
    </lineage>
</organism>
<protein>
    <recommendedName>
        <fullName evidence="2">Proteasome alpha-type subunits domain-containing protein</fullName>
    </recommendedName>
</protein>
<evidence type="ECO:0000313" key="3">
    <source>
        <dbReference type="Ensembl" id="ENSTGEP00000013380.1"/>
    </source>
</evidence>
<feature type="domain" description="Proteasome alpha-type subunits" evidence="2">
    <location>
        <begin position="23"/>
        <end position="45"/>
    </location>
</feature>
<reference evidence="3" key="3">
    <citation type="submission" date="2025-09" db="UniProtKB">
        <authorList>
            <consortium name="Ensembl"/>
        </authorList>
    </citation>
    <scope>IDENTIFICATION</scope>
</reference>
<proteinExistence type="predicted"/>
<dbReference type="GO" id="GO:0019773">
    <property type="term" value="C:proteasome core complex, alpha-subunit complex"/>
    <property type="evidence" value="ECO:0007669"/>
    <property type="project" value="InterPro"/>
</dbReference>
<sequence>VSRGREEKGSECTNTFHDSGTGFDCHLIIFSPEGRLYQVEYAFQDSLNQDDQKHWLCDHRSDR</sequence>
<reference evidence="3" key="1">
    <citation type="submission" date="2018-05" db="EMBL/GenBank/DDBJ databases">
        <title>Whole genome of Theropithecus gelada.</title>
        <authorList>
            <person name="Chiou K.L."/>
            <person name="Snyder-Mackler N."/>
        </authorList>
    </citation>
    <scope>NUCLEOTIDE SEQUENCE [LARGE SCALE GENOMIC DNA]</scope>
</reference>
<dbReference type="SMART" id="SM00948">
    <property type="entry name" value="Proteasome_A_N"/>
    <property type="match status" value="1"/>
</dbReference>
<feature type="compositionally biased region" description="Basic and acidic residues" evidence="1">
    <location>
        <begin position="1"/>
        <end position="10"/>
    </location>
</feature>
<dbReference type="Ensembl" id="ENSTGET00000016071.1">
    <property type="protein sequence ID" value="ENSTGEP00000013380.1"/>
    <property type="gene ID" value="ENSTGEG00000010877.1"/>
</dbReference>
<dbReference type="AlphaFoldDB" id="A0A8D2EYE5"/>
<dbReference type="SUPFAM" id="SSF56235">
    <property type="entry name" value="N-terminal nucleophile aminohydrolases (Ntn hydrolases)"/>
    <property type="match status" value="1"/>
</dbReference>
<dbReference type="Pfam" id="PF10584">
    <property type="entry name" value="Proteasome_A_N"/>
    <property type="match status" value="1"/>
</dbReference>
<evidence type="ECO:0000313" key="4">
    <source>
        <dbReference type="Proteomes" id="UP000694411"/>
    </source>
</evidence>
<accession>A0A8D2EYE5</accession>
<dbReference type="InterPro" id="IPR029055">
    <property type="entry name" value="Ntn_hydrolases_N"/>
</dbReference>
<name>A0A8D2EYE5_THEGE</name>
<dbReference type="Proteomes" id="UP000694411">
    <property type="component" value="Chromosome 17"/>
</dbReference>
<reference evidence="3" key="2">
    <citation type="submission" date="2025-08" db="UniProtKB">
        <authorList>
            <consortium name="Ensembl"/>
        </authorList>
    </citation>
    <scope>IDENTIFICATION</scope>
</reference>
<keyword evidence="4" id="KW-1185">Reference proteome</keyword>